<accession>A0AAD4IJY4</accession>
<dbReference type="AlphaFoldDB" id="A0AAD4IJY4"/>
<sequence length="214" mass="23608">MTQQPPSASSSTAGFFQAVPILVPQYTNLSSPPEALQSRYSNSLEAWDAKVIARILDLYLPEDATEAIKHVHHLARLALNPPVVKYATDAETNHPVLRPLSTFGVKNKNDPLWTTPGWQKLKEIGYQEGIVSVAYDKSHTTLNRRVQLFAGNHTWSSTGTMTRYPQSMTDGAATLQNKHKSDSDGDQPGRGEVLREAIELVVATRMWLGQADNG</sequence>
<dbReference type="InterPro" id="IPR041504">
    <property type="entry name" value="AidB_N"/>
</dbReference>
<evidence type="ECO:0000259" key="1">
    <source>
        <dbReference type="Pfam" id="PF18158"/>
    </source>
</evidence>
<evidence type="ECO:0000313" key="2">
    <source>
        <dbReference type="EMBL" id="KAG9195793.1"/>
    </source>
</evidence>
<protein>
    <recommendedName>
        <fullName evidence="1">Adaptive response protein AidB N-terminal domain-containing protein</fullName>
    </recommendedName>
</protein>
<dbReference type="GO" id="GO:0003995">
    <property type="term" value="F:acyl-CoA dehydrogenase activity"/>
    <property type="evidence" value="ECO:0007669"/>
    <property type="project" value="TreeGrafter"/>
</dbReference>
<dbReference type="Pfam" id="PF18158">
    <property type="entry name" value="AidB_N"/>
    <property type="match status" value="1"/>
</dbReference>
<feature type="domain" description="Adaptive response protein AidB N-terminal" evidence="1">
    <location>
        <begin position="62"/>
        <end position="176"/>
    </location>
</feature>
<dbReference type="EMBL" id="JAANER010000001">
    <property type="protein sequence ID" value="KAG9195793.1"/>
    <property type="molecule type" value="Genomic_DNA"/>
</dbReference>
<evidence type="ECO:0000313" key="3">
    <source>
        <dbReference type="Proteomes" id="UP001199106"/>
    </source>
</evidence>
<organism evidence="2 3">
    <name type="scientific">Alternaria panax</name>
    <dbReference type="NCBI Taxonomy" id="48097"/>
    <lineage>
        <taxon>Eukaryota</taxon>
        <taxon>Fungi</taxon>
        <taxon>Dikarya</taxon>
        <taxon>Ascomycota</taxon>
        <taxon>Pezizomycotina</taxon>
        <taxon>Dothideomycetes</taxon>
        <taxon>Pleosporomycetidae</taxon>
        <taxon>Pleosporales</taxon>
        <taxon>Pleosporineae</taxon>
        <taxon>Pleosporaceae</taxon>
        <taxon>Alternaria</taxon>
        <taxon>Alternaria sect. Panax</taxon>
    </lineage>
</organism>
<gene>
    <name evidence="2" type="ORF">G6011_00914</name>
</gene>
<dbReference type="Proteomes" id="UP001199106">
    <property type="component" value="Unassembled WGS sequence"/>
</dbReference>
<name>A0AAD4IJY4_9PLEO</name>
<dbReference type="PANTHER" id="PTHR42707:SF2">
    <property type="entry name" value="ACD11 DEHYDROGENASE"/>
    <property type="match status" value="1"/>
</dbReference>
<dbReference type="InterPro" id="IPR052904">
    <property type="entry name" value="Acyl-CoA_dehydrogenase-like"/>
</dbReference>
<reference evidence="2" key="1">
    <citation type="submission" date="2021-07" db="EMBL/GenBank/DDBJ databases">
        <title>Genome Resource of American Ginseng Black Spot Pathogen Alternaria panax.</title>
        <authorList>
            <person name="Qiu C."/>
            <person name="Wang W."/>
            <person name="Liu Z."/>
        </authorList>
    </citation>
    <scope>NUCLEOTIDE SEQUENCE</scope>
    <source>
        <strain evidence="2">BNCC115425</strain>
    </source>
</reference>
<proteinExistence type="predicted"/>
<keyword evidence="3" id="KW-1185">Reference proteome</keyword>
<comment type="caution">
    <text evidence="2">The sequence shown here is derived from an EMBL/GenBank/DDBJ whole genome shotgun (WGS) entry which is preliminary data.</text>
</comment>
<dbReference type="PANTHER" id="PTHR42707">
    <property type="entry name" value="ACYL-COA DEHYDROGENASE"/>
    <property type="match status" value="1"/>
</dbReference>